<sequence length="219" mass="24447">MNGSQWYAEDAEALCIALESARNSAQITRSVVALVRTIIFIIHTANDFQEYMKRLPYFHGELTQFPWGRIESDGTCDHDVIRALFQVLGGVRPAGSLMLIQGIGECFGMQSYVPSGPSFGYWSIPGGVRPHDGLPDLNIGENVRGRKSDAKYTHGEVLLGDAWPTDVDAWKLSKVEHIPRLFFDGDIPARPEPGQITDWKSWYAWRGLPLESPVALLMD</sequence>
<protein>
    <submittedName>
        <fullName evidence="1">Uncharacterized protein</fullName>
    </submittedName>
</protein>
<dbReference type="EMBL" id="SFCI01001828">
    <property type="protein sequence ID" value="TFY74881.1"/>
    <property type="molecule type" value="Genomic_DNA"/>
</dbReference>
<gene>
    <name evidence="1" type="ORF">EWM64_g9132</name>
</gene>
<dbReference type="AlphaFoldDB" id="A0A4Y9ZM27"/>
<keyword evidence="2" id="KW-1185">Reference proteome</keyword>
<comment type="caution">
    <text evidence="1">The sequence shown here is derived from an EMBL/GenBank/DDBJ whole genome shotgun (WGS) entry which is preliminary data.</text>
</comment>
<organism evidence="1 2">
    <name type="scientific">Hericium alpestre</name>
    <dbReference type="NCBI Taxonomy" id="135208"/>
    <lineage>
        <taxon>Eukaryota</taxon>
        <taxon>Fungi</taxon>
        <taxon>Dikarya</taxon>
        <taxon>Basidiomycota</taxon>
        <taxon>Agaricomycotina</taxon>
        <taxon>Agaricomycetes</taxon>
        <taxon>Russulales</taxon>
        <taxon>Hericiaceae</taxon>
        <taxon>Hericium</taxon>
    </lineage>
</organism>
<name>A0A4Y9ZM27_9AGAM</name>
<dbReference type="Proteomes" id="UP000298061">
    <property type="component" value="Unassembled WGS sequence"/>
</dbReference>
<dbReference type="OrthoDB" id="432970at2759"/>
<reference evidence="1 2" key="1">
    <citation type="submission" date="2019-02" db="EMBL/GenBank/DDBJ databases">
        <title>Genome sequencing of the rare red list fungi Hericium alpestre (H. flagellum).</title>
        <authorList>
            <person name="Buettner E."/>
            <person name="Kellner H."/>
        </authorList>
    </citation>
    <scope>NUCLEOTIDE SEQUENCE [LARGE SCALE GENOMIC DNA]</scope>
    <source>
        <strain evidence="1 2">DSM 108284</strain>
    </source>
</reference>
<proteinExistence type="predicted"/>
<accession>A0A4Y9ZM27</accession>
<dbReference type="STRING" id="135208.A0A4Y9ZM27"/>
<evidence type="ECO:0000313" key="1">
    <source>
        <dbReference type="EMBL" id="TFY74881.1"/>
    </source>
</evidence>
<evidence type="ECO:0000313" key="2">
    <source>
        <dbReference type="Proteomes" id="UP000298061"/>
    </source>
</evidence>